<protein>
    <submittedName>
        <fullName evidence="1">Uncharacterized protein</fullName>
    </submittedName>
</protein>
<accession>A0ABQ1NZT0</accession>
<organism evidence="1 2">
    <name type="scientific">Enterococcus wangshanyuanii</name>
    <dbReference type="NCBI Taxonomy" id="2005703"/>
    <lineage>
        <taxon>Bacteria</taxon>
        <taxon>Bacillati</taxon>
        <taxon>Bacillota</taxon>
        <taxon>Bacilli</taxon>
        <taxon>Lactobacillales</taxon>
        <taxon>Enterococcaceae</taxon>
        <taxon>Enterococcus</taxon>
    </lineage>
</organism>
<dbReference type="RefSeq" id="WP_088271246.1">
    <property type="nucleotide sequence ID" value="NZ_BMKI01000003.1"/>
</dbReference>
<sequence length="110" mass="12876">MTEKMEFEWKRQNTFYHQKVRRDNKFIETGKGNLLPLISESKDDYSLIIVDTKAGKEPFAKASAQEQIERLSMQKSEPVFAFYFPKTEGGKSSVNALIEWFQEIQEYLEG</sequence>
<proteinExistence type="predicted"/>
<comment type="caution">
    <text evidence="1">The sequence shown here is derived from an EMBL/GenBank/DDBJ whole genome shotgun (WGS) entry which is preliminary data.</text>
</comment>
<evidence type="ECO:0000313" key="1">
    <source>
        <dbReference type="EMBL" id="GGC88195.1"/>
    </source>
</evidence>
<reference evidence="2" key="1">
    <citation type="journal article" date="2019" name="Int. J. Syst. Evol. Microbiol.">
        <title>The Global Catalogue of Microorganisms (GCM) 10K type strain sequencing project: providing services to taxonomists for standard genome sequencing and annotation.</title>
        <authorList>
            <consortium name="The Broad Institute Genomics Platform"/>
            <consortium name="The Broad Institute Genome Sequencing Center for Infectious Disease"/>
            <person name="Wu L."/>
            <person name="Ma J."/>
        </authorList>
    </citation>
    <scope>NUCLEOTIDE SEQUENCE [LARGE SCALE GENOMIC DNA]</scope>
    <source>
        <strain evidence="2">CGMCC 1.15942</strain>
    </source>
</reference>
<evidence type="ECO:0000313" key="2">
    <source>
        <dbReference type="Proteomes" id="UP000630615"/>
    </source>
</evidence>
<dbReference type="Proteomes" id="UP000630615">
    <property type="component" value="Unassembled WGS sequence"/>
</dbReference>
<dbReference type="EMBL" id="BMKI01000003">
    <property type="protein sequence ID" value="GGC88195.1"/>
    <property type="molecule type" value="Genomic_DNA"/>
</dbReference>
<gene>
    <name evidence="1" type="ORF">GCM10011573_17250</name>
</gene>
<name>A0ABQ1NZT0_9ENTE</name>
<keyword evidence="2" id="KW-1185">Reference proteome</keyword>